<feature type="domain" description="DinB-like" evidence="1">
    <location>
        <begin position="53"/>
        <end position="169"/>
    </location>
</feature>
<sequence>MDIIADKKDWTWVLERSCPDCGFTAAQATPATAATMIPVLLPRWQAALRRPDVEERPTPGTWSVLEYSAHVKDVFEVFTARLELMLREENPTFANWDQDQAALNGNYSALDPEVVAQELVQNGLDAAAAFGAIQEDQWARRGLRSNGSEFTVVTLAGYFMHDIFHHLHDINA</sequence>
<dbReference type="Gene3D" id="1.20.120.450">
    <property type="entry name" value="dinb family like domain"/>
    <property type="match status" value="1"/>
</dbReference>
<name>A0A0S2M1U1_9MICC</name>
<dbReference type="InterPro" id="IPR034660">
    <property type="entry name" value="DinB/YfiT-like"/>
</dbReference>
<dbReference type="InterPro" id="IPR024775">
    <property type="entry name" value="DinB-like"/>
</dbReference>
<dbReference type="AlphaFoldDB" id="A0A0S2M1U1"/>
<dbReference type="Pfam" id="PF12867">
    <property type="entry name" value="DinB_2"/>
    <property type="match status" value="1"/>
</dbReference>
<proteinExistence type="predicted"/>
<accession>A0A0S2M1U1</accession>
<reference evidence="3" key="1">
    <citation type="submission" date="2015-11" db="EMBL/GenBank/DDBJ databases">
        <authorList>
            <person name="Kumar R."/>
            <person name="Singh D."/>
            <person name="Swarnkar M.K."/>
            <person name="Singh A.K."/>
            <person name="Kumar S."/>
        </authorList>
    </citation>
    <scope>NUCLEOTIDE SEQUENCE [LARGE SCALE GENOMIC DNA]</scope>
    <source>
        <strain evidence="3">ERGS4:06</strain>
    </source>
</reference>
<dbReference type="SUPFAM" id="SSF109854">
    <property type="entry name" value="DinB/YfiT-like putative metalloenzymes"/>
    <property type="match status" value="1"/>
</dbReference>
<dbReference type="RefSeq" id="WP_062290106.1">
    <property type="nucleotide sequence ID" value="NZ_CP013200.1"/>
</dbReference>
<evidence type="ECO:0000313" key="3">
    <source>
        <dbReference type="Proteomes" id="UP000059574"/>
    </source>
</evidence>
<dbReference type="OrthoDB" id="3376896at2"/>
<reference evidence="2 3" key="2">
    <citation type="journal article" date="2016" name="J. Biotechnol.">
        <title>Complete genome sequence of Arthrobacter alpinus ERGS4:06, a yellow pigmented bacterium tolerant to cold and radiations isolated from Sikkim Himalaya.</title>
        <authorList>
            <person name="Kumar R."/>
            <person name="Singh D."/>
            <person name="Swarnkar M.K."/>
            <person name="Singh A.K."/>
            <person name="Kumar S."/>
        </authorList>
    </citation>
    <scope>NUCLEOTIDE SEQUENCE [LARGE SCALE GENOMIC DNA]</scope>
    <source>
        <strain evidence="2 3">ERGS4:06</strain>
    </source>
</reference>
<keyword evidence="2" id="KW-0489">Methyltransferase</keyword>
<dbReference type="GO" id="GO:0032259">
    <property type="term" value="P:methylation"/>
    <property type="evidence" value="ECO:0007669"/>
    <property type="project" value="UniProtKB-KW"/>
</dbReference>
<gene>
    <name evidence="2" type="ORF">AS189_13895</name>
</gene>
<keyword evidence="2" id="KW-0808">Transferase</keyword>
<dbReference type="Proteomes" id="UP000059574">
    <property type="component" value="Chromosome"/>
</dbReference>
<evidence type="ECO:0000313" key="2">
    <source>
        <dbReference type="EMBL" id="ALO67383.1"/>
    </source>
</evidence>
<evidence type="ECO:0000259" key="1">
    <source>
        <dbReference type="Pfam" id="PF12867"/>
    </source>
</evidence>
<organism evidence="2 3">
    <name type="scientific">Arthrobacter alpinus</name>
    <dbReference type="NCBI Taxonomy" id="656366"/>
    <lineage>
        <taxon>Bacteria</taxon>
        <taxon>Bacillati</taxon>
        <taxon>Actinomycetota</taxon>
        <taxon>Actinomycetes</taxon>
        <taxon>Micrococcales</taxon>
        <taxon>Micrococcaceae</taxon>
        <taxon>Arthrobacter</taxon>
    </lineage>
</organism>
<dbReference type="EMBL" id="CP013200">
    <property type="protein sequence ID" value="ALO67383.1"/>
    <property type="molecule type" value="Genomic_DNA"/>
</dbReference>
<protein>
    <submittedName>
        <fullName evidence="2">Methyltransferase type 12</fullName>
    </submittedName>
</protein>
<dbReference type="GO" id="GO:0008168">
    <property type="term" value="F:methyltransferase activity"/>
    <property type="evidence" value="ECO:0007669"/>
    <property type="project" value="UniProtKB-KW"/>
</dbReference>